<feature type="domain" description="Increased DNA methylation 1 C-terminal" evidence="1">
    <location>
        <begin position="5"/>
        <end position="90"/>
    </location>
</feature>
<gene>
    <name evidence="2" type="ORF">PVL29_002351</name>
</gene>
<dbReference type="GO" id="GO:0006357">
    <property type="term" value="P:regulation of transcription by RNA polymerase II"/>
    <property type="evidence" value="ECO:0007669"/>
    <property type="project" value="TreeGrafter"/>
</dbReference>
<dbReference type="PANTHER" id="PTHR46309">
    <property type="entry name" value="PHD FINGER PROTEIN 12"/>
    <property type="match status" value="1"/>
</dbReference>
<evidence type="ECO:0000313" key="2">
    <source>
        <dbReference type="EMBL" id="KAJ9707320.1"/>
    </source>
</evidence>
<dbReference type="GO" id="GO:0005634">
    <property type="term" value="C:nucleus"/>
    <property type="evidence" value="ECO:0007669"/>
    <property type="project" value="TreeGrafter"/>
</dbReference>
<reference evidence="2 3" key="1">
    <citation type="journal article" date="2023" name="BMC Biotechnol.">
        <title>Vitis rotundifolia cv Carlos genome sequencing.</title>
        <authorList>
            <person name="Huff M."/>
            <person name="Hulse-Kemp A."/>
            <person name="Scheffler B."/>
            <person name="Youngblood R."/>
            <person name="Simpson S."/>
            <person name="Babiker E."/>
            <person name="Staton M."/>
        </authorList>
    </citation>
    <scope>NUCLEOTIDE SEQUENCE [LARGE SCALE GENOMIC DNA]</scope>
    <source>
        <tissue evidence="2">Leaf</tissue>
    </source>
</reference>
<evidence type="ECO:0000313" key="3">
    <source>
        <dbReference type="Proteomes" id="UP001168098"/>
    </source>
</evidence>
<dbReference type="AlphaFoldDB" id="A0AA39E5H2"/>
<dbReference type="GO" id="GO:0003714">
    <property type="term" value="F:transcription corepressor activity"/>
    <property type="evidence" value="ECO:0007669"/>
    <property type="project" value="InterPro"/>
</dbReference>
<evidence type="ECO:0000259" key="1">
    <source>
        <dbReference type="Pfam" id="PF23209"/>
    </source>
</evidence>
<comment type="caution">
    <text evidence="2">The sequence shown here is derived from an EMBL/GenBank/DDBJ whole genome shotgun (WGS) entry which is preliminary data.</text>
</comment>
<keyword evidence="3" id="KW-1185">Reference proteome</keyword>
<protein>
    <recommendedName>
        <fullName evidence="1">Increased DNA methylation 1 C-terminal domain-containing protein</fullName>
    </recommendedName>
</protein>
<sequence>MEGCFEPVIHTQINVVRSVVYNYGSNSPRISFEGFYKTILERQNEIISVAFVRIHGSNLAKCHFFATRPSYKCLGMCHKLLVAIESVSSLHINIFK</sequence>
<dbReference type="InterPro" id="IPR056511">
    <property type="entry name" value="IDM1_C"/>
</dbReference>
<dbReference type="EMBL" id="JARBHA010000002">
    <property type="protein sequence ID" value="KAJ9707320.1"/>
    <property type="molecule type" value="Genomic_DNA"/>
</dbReference>
<name>A0AA39E5H2_VITRO</name>
<accession>A0AA39E5H2</accession>
<dbReference type="Proteomes" id="UP001168098">
    <property type="component" value="Unassembled WGS sequence"/>
</dbReference>
<dbReference type="Pfam" id="PF23209">
    <property type="entry name" value="IDM1_C"/>
    <property type="match status" value="1"/>
</dbReference>
<dbReference type="PANTHER" id="PTHR46309:SF5">
    <property type="entry name" value="GNAT FAMILY ACETYLTRANSFERASE"/>
    <property type="match status" value="1"/>
</dbReference>
<proteinExistence type="predicted"/>
<organism evidence="2 3">
    <name type="scientific">Vitis rotundifolia</name>
    <name type="common">Muscadine grape</name>
    <dbReference type="NCBI Taxonomy" id="103349"/>
    <lineage>
        <taxon>Eukaryota</taxon>
        <taxon>Viridiplantae</taxon>
        <taxon>Streptophyta</taxon>
        <taxon>Embryophyta</taxon>
        <taxon>Tracheophyta</taxon>
        <taxon>Spermatophyta</taxon>
        <taxon>Magnoliopsida</taxon>
        <taxon>eudicotyledons</taxon>
        <taxon>Gunneridae</taxon>
        <taxon>Pentapetalae</taxon>
        <taxon>rosids</taxon>
        <taxon>Vitales</taxon>
        <taxon>Vitaceae</taxon>
        <taxon>Viteae</taxon>
        <taxon>Vitis</taxon>
    </lineage>
</organism>
<dbReference type="InterPro" id="IPR042163">
    <property type="entry name" value="PHF12"/>
</dbReference>